<protein>
    <submittedName>
        <fullName evidence="5">DnaJ domain-containing protein</fullName>
    </submittedName>
</protein>
<dbReference type="RefSeq" id="WP_268056852.1">
    <property type="nucleotide sequence ID" value="NZ_JAPOHA010000001.1"/>
</dbReference>
<evidence type="ECO:0000256" key="2">
    <source>
        <dbReference type="ARBA" id="ARBA00023186"/>
    </source>
</evidence>
<dbReference type="CDD" id="cd06257">
    <property type="entry name" value="DnaJ"/>
    <property type="match status" value="1"/>
</dbReference>
<feature type="transmembrane region" description="Helical" evidence="3">
    <location>
        <begin position="106"/>
        <end position="129"/>
    </location>
</feature>
<dbReference type="PROSITE" id="PS00636">
    <property type="entry name" value="DNAJ_1"/>
    <property type="match status" value="1"/>
</dbReference>
<sequence length="216" mass="25230">MVNYYEVLGLDEHATQEQIKTAYRTLVKKYHPDVNNASNAATFFRMIQEAYETLSDPQKREEYDNPRQETHENDAVYSDDGSVSIPVTYQEYVRLKFMQHSLPVKIIVIIMRILIFPCLPIFSLFTWLFEVSVRISTVIAWIISASGILGVGFSIVCLINKQPGGDWLTLLMSLLVAAFGHYFPIFIAWLLEKFKYLYYKLKEYAFQLKYILRRTI</sequence>
<dbReference type="PROSITE" id="PS50076">
    <property type="entry name" value="DNAJ_2"/>
    <property type="match status" value="1"/>
</dbReference>
<evidence type="ECO:0000259" key="4">
    <source>
        <dbReference type="PROSITE" id="PS50076"/>
    </source>
</evidence>
<keyword evidence="1" id="KW-0235">DNA replication</keyword>
<keyword evidence="2" id="KW-0143">Chaperone</keyword>
<feature type="transmembrane region" description="Helical" evidence="3">
    <location>
        <begin position="167"/>
        <end position="191"/>
    </location>
</feature>
<keyword evidence="6" id="KW-1185">Reference proteome</keyword>
<dbReference type="SUPFAM" id="SSF46565">
    <property type="entry name" value="Chaperone J-domain"/>
    <property type="match status" value="1"/>
</dbReference>
<dbReference type="InterPro" id="IPR018253">
    <property type="entry name" value="DnaJ_domain_CS"/>
</dbReference>
<dbReference type="SMART" id="SM00271">
    <property type="entry name" value="DnaJ"/>
    <property type="match status" value="1"/>
</dbReference>
<dbReference type="Pfam" id="PF00226">
    <property type="entry name" value="DnaJ"/>
    <property type="match status" value="1"/>
</dbReference>
<dbReference type="EMBL" id="JAPOHA010000001">
    <property type="protein sequence ID" value="MCY1712844.1"/>
    <property type="molecule type" value="Genomic_DNA"/>
</dbReference>
<organism evidence="5 6">
    <name type="scientific">Caproiciproducens galactitolivorans</name>
    <dbReference type="NCBI Taxonomy" id="642589"/>
    <lineage>
        <taxon>Bacteria</taxon>
        <taxon>Bacillati</taxon>
        <taxon>Bacillota</taxon>
        <taxon>Clostridia</taxon>
        <taxon>Eubacteriales</taxon>
        <taxon>Acutalibacteraceae</taxon>
        <taxon>Caproiciproducens</taxon>
    </lineage>
</organism>
<dbReference type="PANTHER" id="PTHR44360:SF1">
    <property type="entry name" value="DNAJ HOMOLOG SUBFAMILY B MEMBER 9"/>
    <property type="match status" value="1"/>
</dbReference>
<proteinExistence type="predicted"/>
<dbReference type="Proteomes" id="UP001082703">
    <property type="component" value="Unassembled WGS sequence"/>
</dbReference>
<keyword evidence="3" id="KW-0472">Membrane</keyword>
<keyword evidence="3" id="KW-0812">Transmembrane</keyword>
<feature type="transmembrane region" description="Helical" evidence="3">
    <location>
        <begin position="135"/>
        <end position="160"/>
    </location>
</feature>
<gene>
    <name evidence="5" type="ORF">OUY18_01045</name>
</gene>
<dbReference type="InterPro" id="IPR051948">
    <property type="entry name" value="Hsp70_co-chaperone_J-domain"/>
</dbReference>
<reference evidence="5 6" key="1">
    <citation type="submission" date="2022-11" db="EMBL/GenBank/DDBJ databases">
        <authorList>
            <person name="Caiyu Z."/>
        </authorList>
    </citation>
    <scope>NUCLEOTIDE SEQUENCE [LARGE SCALE GENOMIC DNA]</scope>
    <source>
        <strain evidence="5 6">YR-4</strain>
    </source>
</reference>
<evidence type="ECO:0000313" key="6">
    <source>
        <dbReference type="Proteomes" id="UP001082703"/>
    </source>
</evidence>
<dbReference type="Gene3D" id="1.10.287.110">
    <property type="entry name" value="DnaJ domain"/>
    <property type="match status" value="1"/>
</dbReference>
<evidence type="ECO:0000313" key="5">
    <source>
        <dbReference type="EMBL" id="MCY1712844.1"/>
    </source>
</evidence>
<keyword evidence="3" id="KW-1133">Transmembrane helix</keyword>
<evidence type="ECO:0000256" key="3">
    <source>
        <dbReference type="SAM" id="Phobius"/>
    </source>
</evidence>
<name>A0ABT4BPV9_9FIRM</name>
<feature type="domain" description="J" evidence="4">
    <location>
        <begin position="3"/>
        <end position="67"/>
    </location>
</feature>
<comment type="caution">
    <text evidence="5">The sequence shown here is derived from an EMBL/GenBank/DDBJ whole genome shotgun (WGS) entry which is preliminary data.</text>
</comment>
<accession>A0ABT4BPV9</accession>
<dbReference type="PANTHER" id="PTHR44360">
    <property type="entry name" value="DNAJ HOMOLOG SUBFAMILY B MEMBER 9"/>
    <property type="match status" value="1"/>
</dbReference>
<evidence type="ECO:0000256" key="1">
    <source>
        <dbReference type="ARBA" id="ARBA00022705"/>
    </source>
</evidence>
<dbReference type="InterPro" id="IPR036869">
    <property type="entry name" value="J_dom_sf"/>
</dbReference>
<dbReference type="PRINTS" id="PR00625">
    <property type="entry name" value="JDOMAIN"/>
</dbReference>
<dbReference type="InterPro" id="IPR001623">
    <property type="entry name" value="DnaJ_domain"/>
</dbReference>